<proteinExistence type="predicted"/>
<feature type="region of interest" description="Disordered" evidence="1">
    <location>
        <begin position="99"/>
        <end position="122"/>
    </location>
</feature>
<feature type="region of interest" description="Disordered" evidence="1">
    <location>
        <begin position="21"/>
        <end position="52"/>
    </location>
</feature>
<evidence type="ECO:0000313" key="2">
    <source>
        <dbReference type="EMBL" id="CAD6235467.1"/>
    </source>
</evidence>
<evidence type="ECO:0000256" key="1">
    <source>
        <dbReference type="SAM" id="MobiDB-lite"/>
    </source>
</evidence>
<dbReference type="AlphaFoldDB" id="A0A811P962"/>
<gene>
    <name evidence="2" type="ORF">NCGR_LOCUS23678</name>
</gene>
<organism evidence="2 3">
    <name type="scientific">Miscanthus lutarioriparius</name>
    <dbReference type="NCBI Taxonomy" id="422564"/>
    <lineage>
        <taxon>Eukaryota</taxon>
        <taxon>Viridiplantae</taxon>
        <taxon>Streptophyta</taxon>
        <taxon>Embryophyta</taxon>
        <taxon>Tracheophyta</taxon>
        <taxon>Spermatophyta</taxon>
        <taxon>Magnoliopsida</taxon>
        <taxon>Liliopsida</taxon>
        <taxon>Poales</taxon>
        <taxon>Poaceae</taxon>
        <taxon>PACMAD clade</taxon>
        <taxon>Panicoideae</taxon>
        <taxon>Andropogonodae</taxon>
        <taxon>Andropogoneae</taxon>
        <taxon>Saccharinae</taxon>
        <taxon>Miscanthus</taxon>
    </lineage>
</organism>
<evidence type="ECO:0000313" key="3">
    <source>
        <dbReference type="Proteomes" id="UP000604825"/>
    </source>
</evidence>
<sequence>MAPGSWAPAAARGLAGRRVGPVLASGEVNAGTGSGGAEEERRGRAGVHGRGCSHGAAAARQTWLLPFLGHHEMCELRVCREAIRAGGGICNRGGERVREQRQRRSREGTFGGRRGLMWDLPP</sequence>
<comment type="caution">
    <text evidence="2">The sequence shown here is derived from an EMBL/GenBank/DDBJ whole genome shotgun (WGS) entry which is preliminary data.</text>
</comment>
<dbReference type="EMBL" id="CAJGYO010000006">
    <property type="protein sequence ID" value="CAD6235467.1"/>
    <property type="molecule type" value="Genomic_DNA"/>
</dbReference>
<name>A0A811P962_9POAL</name>
<dbReference type="Proteomes" id="UP000604825">
    <property type="component" value="Unassembled WGS sequence"/>
</dbReference>
<keyword evidence="3" id="KW-1185">Reference proteome</keyword>
<reference evidence="2" key="1">
    <citation type="submission" date="2020-10" db="EMBL/GenBank/DDBJ databases">
        <authorList>
            <person name="Han B."/>
            <person name="Lu T."/>
            <person name="Zhao Q."/>
            <person name="Huang X."/>
            <person name="Zhao Y."/>
        </authorList>
    </citation>
    <scope>NUCLEOTIDE SEQUENCE</scope>
</reference>
<accession>A0A811P962</accession>
<protein>
    <submittedName>
        <fullName evidence="2">Uncharacterized protein</fullName>
    </submittedName>
</protein>